<name>A0ABR4PI94_9HELO</name>
<sequence>MVSYLEIACFNPASVRIAASSGADRIEFCAEASVGGVTPSLDEFITLRSQIELPIYVMIRPRGGSFTYTAAELAEMKQDLESFRDAGADGFVFGILLPPPPQDSGGSDGRVDVARCTELVALAAGKSCTFHRAFDELRSHDDDDDEMRLALRQITDCGFANLLTSGGATTALGGTAQLAGLVAQSRSVPQPGLEIVVGGGVRSGNAQELRHRTGARWFHSSAVVDGGDTASKEEVEALRRVLDRGSWA</sequence>
<proteinExistence type="inferred from homology"/>
<evidence type="ECO:0000313" key="3">
    <source>
        <dbReference type="EMBL" id="KAL3423020.1"/>
    </source>
</evidence>
<dbReference type="SUPFAM" id="SSF110395">
    <property type="entry name" value="CutC-like"/>
    <property type="match status" value="1"/>
</dbReference>
<dbReference type="InterPro" id="IPR005627">
    <property type="entry name" value="CutC-like"/>
</dbReference>
<evidence type="ECO:0000256" key="2">
    <source>
        <dbReference type="ARBA" id="ARBA00019014"/>
    </source>
</evidence>
<accession>A0ABR4PI94</accession>
<organism evidence="3 4">
    <name type="scientific">Phlyctema vagabunda</name>
    <dbReference type="NCBI Taxonomy" id="108571"/>
    <lineage>
        <taxon>Eukaryota</taxon>
        <taxon>Fungi</taxon>
        <taxon>Dikarya</taxon>
        <taxon>Ascomycota</taxon>
        <taxon>Pezizomycotina</taxon>
        <taxon>Leotiomycetes</taxon>
        <taxon>Helotiales</taxon>
        <taxon>Dermateaceae</taxon>
        <taxon>Phlyctema</taxon>
    </lineage>
</organism>
<dbReference type="Proteomes" id="UP001629113">
    <property type="component" value="Unassembled WGS sequence"/>
</dbReference>
<evidence type="ECO:0000256" key="1">
    <source>
        <dbReference type="ARBA" id="ARBA00007768"/>
    </source>
</evidence>
<dbReference type="Pfam" id="PF03932">
    <property type="entry name" value="CutC"/>
    <property type="match status" value="1"/>
</dbReference>
<dbReference type="PANTHER" id="PTHR12598">
    <property type="entry name" value="COPPER HOMEOSTASIS PROTEIN CUTC"/>
    <property type="match status" value="1"/>
</dbReference>
<dbReference type="PANTHER" id="PTHR12598:SF0">
    <property type="entry name" value="COPPER HOMEOSTASIS PROTEIN CUTC HOMOLOG"/>
    <property type="match status" value="1"/>
</dbReference>
<dbReference type="EMBL" id="JBFCZG010000004">
    <property type="protein sequence ID" value="KAL3423020.1"/>
    <property type="molecule type" value="Genomic_DNA"/>
</dbReference>
<keyword evidence="4" id="KW-1185">Reference proteome</keyword>
<evidence type="ECO:0000313" key="4">
    <source>
        <dbReference type="Proteomes" id="UP001629113"/>
    </source>
</evidence>
<comment type="caution">
    <text evidence="3">The sequence shown here is derived from an EMBL/GenBank/DDBJ whole genome shotgun (WGS) entry which is preliminary data.</text>
</comment>
<reference evidence="3 4" key="1">
    <citation type="submission" date="2024-06" db="EMBL/GenBank/DDBJ databases">
        <title>Complete genome of Phlyctema vagabunda strain 19-DSS-EL-015.</title>
        <authorList>
            <person name="Fiorenzani C."/>
        </authorList>
    </citation>
    <scope>NUCLEOTIDE SEQUENCE [LARGE SCALE GENOMIC DNA]</scope>
    <source>
        <strain evidence="3 4">19-DSS-EL-015</strain>
    </source>
</reference>
<protein>
    <recommendedName>
        <fullName evidence="2">Copper homeostasis protein cutC homolog</fullName>
    </recommendedName>
</protein>
<dbReference type="InterPro" id="IPR036822">
    <property type="entry name" value="CutC-like_dom_sf"/>
</dbReference>
<dbReference type="Gene3D" id="3.20.20.380">
    <property type="entry name" value="Copper homeostasis (CutC) domain"/>
    <property type="match status" value="1"/>
</dbReference>
<comment type="similarity">
    <text evidence="1">Belongs to the CutC family.</text>
</comment>
<gene>
    <name evidence="3" type="ORF">PVAG01_04767</name>
</gene>
<dbReference type="HAMAP" id="MF_00795">
    <property type="entry name" value="CutC"/>
    <property type="match status" value="1"/>
</dbReference>